<dbReference type="SMART" id="SM00666">
    <property type="entry name" value="PB1"/>
    <property type="match status" value="1"/>
</dbReference>
<dbReference type="InterPro" id="IPR034161">
    <property type="entry name" value="Pepsin-like_plant"/>
</dbReference>
<dbReference type="Gene3D" id="2.40.70.10">
    <property type="entry name" value="Acid Proteases"/>
    <property type="match status" value="2"/>
</dbReference>
<dbReference type="InterPro" id="IPR050167">
    <property type="entry name" value="Ser_Thr_protein_kinase"/>
</dbReference>
<evidence type="ECO:0000256" key="17">
    <source>
        <dbReference type="SAM" id="MobiDB-lite"/>
    </source>
</evidence>
<dbReference type="SUPFAM" id="SSF56112">
    <property type="entry name" value="Protein kinase-like (PK-like)"/>
    <property type="match status" value="1"/>
</dbReference>
<keyword evidence="9" id="KW-0064">Aspartyl protease</keyword>
<dbReference type="EnsemblPlants" id="evm.model.03.12">
    <property type="protein sequence ID" value="cds.evm.model.03.12"/>
    <property type="gene ID" value="evm.TU.03.12"/>
</dbReference>
<evidence type="ECO:0000313" key="21">
    <source>
        <dbReference type="Proteomes" id="UP000596661"/>
    </source>
</evidence>
<evidence type="ECO:0000256" key="8">
    <source>
        <dbReference type="ARBA" id="ARBA00022741"/>
    </source>
</evidence>
<keyword evidence="6" id="KW-0645">Protease</keyword>
<feature type="compositionally biased region" description="Polar residues" evidence="17">
    <location>
        <begin position="623"/>
        <end position="641"/>
    </location>
</feature>
<feature type="active site" evidence="15">
    <location>
        <position position="100"/>
    </location>
</feature>
<feature type="compositionally biased region" description="Polar residues" evidence="17">
    <location>
        <begin position="1345"/>
        <end position="1358"/>
    </location>
</feature>
<dbReference type="SMART" id="SM00220">
    <property type="entry name" value="S_TKc"/>
    <property type="match status" value="1"/>
</dbReference>
<feature type="compositionally biased region" description="Polar residues" evidence="17">
    <location>
        <begin position="961"/>
        <end position="988"/>
    </location>
</feature>
<feature type="region of interest" description="Disordered" evidence="17">
    <location>
        <begin position="605"/>
        <end position="656"/>
    </location>
</feature>
<proteinExistence type="inferred from homology"/>
<keyword evidence="13" id="KW-0325">Glycoprotein</keyword>
<evidence type="ECO:0000259" key="19">
    <source>
        <dbReference type="PROSITE" id="PS51767"/>
    </source>
</evidence>
<dbReference type="PRINTS" id="PR00792">
    <property type="entry name" value="PEPSIN"/>
</dbReference>
<dbReference type="Proteomes" id="UP000596661">
    <property type="component" value="Chromosome 3"/>
</dbReference>
<feature type="region of interest" description="Disordered" evidence="17">
    <location>
        <begin position="509"/>
        <end position="536"/>
    </location>
</feature>
<dbReference type="SUPFAM" id="SSF54277">
    <property type="entry name" value="CAD &amp; PB1 domains"/>
    <property type="match status" value="1"/>
</dbReference>
<dbReference type="InterPro" id="IPR032861">
    <property type="entry name" value="TAXi_N"/>
</dbReference>
<name>A0A803P4D0_CANSA</name>
<dbReference type="InterPro" id="IPR017441">
    <property type="entry name" value="Protein_kinase_ATP_BS"/>
</dbReference>
<dbReference type="InterPro" id="IPR001461">
    <property type="entry name" value="Aspartic_peptidase_A1"/>
</dbReference>
<dbReference type="CDD" id="cd06410">
    <property type="entry name" value="PB1_UP2"/>
    <property type="match status" value="1"/>
</dbReference>
<keyword evidence="10" id="KW-0418">Kinase</keyword>
<dbReference type="OMA" id="GPNQFER"/>
<dbReference type="PROSITE" id="PS51767">
    <property type="entry name" value="PEPTIDASE_A1"/>
    <property type="match status" value="1"/>
</dbReference>
<keyword evidence="14" id="KW-0927">Auxin signaling pathway</keyword>
<evidence type="ECO:0008006" key="22">
    <source>
        <dbReference type="Google" id="ProtNLM"/>
    </source>
</evidence>
<dbReference type="GO" id="GO:0006508">
    <property type="term" value="P:proteolysis"/>
    <property type="evidence" value="ECO:0007669"/>
    <property type="project" value="UniProtKB-KW"/>
</dbReference>
<evidence type="ECO:0000259" key="18">
    <source>
        <dbReference type="PROSITE" id="PS50011"/>
    </source>
</evidence>
<dbReference type="InterPro" id="IPR008271">
    <property type="entry name" value="Ser/Thr_kinase_AS"/>
</dbReference>
<feature type="compositionally biased region" description="Low complexity" evidence="17">
    <location>
        <begin position="1066"/>
        <end position="1082"/>
    </location>
</feature>
<feature type="binding site" evidence="16">
    <location>
        <position position="1454"/>
    </location>
    <ligand>
        <name>ATP</name>
        <dbReference type="ChEBI" id="CHEBI:30616"/>
    </ligand>
</feature>
<feature type="region of interest" description="Disordered" evidence="17">
    <location>
        <begin position="1338"/>
        <end position="1370"/>
    </location>
</feature>
<dbReference type="FunFam" id="1.10.510.10:FF:000142">
    <property type="entry name" value="Octicosapeptide/phox/Bem1p domain kinase superfamily protein"/>
    <property type="match status" value="1"/>
</dbReference>
<dbReference type="Gene3D" id="3.10.20.90">
    <property type="entry name" value="Phosphatidylinositol 3-kinase Catalytic Subunit, Chain A, domain 1"/>
    <property type="match status" value="1"/>
</dbReference>
<dbReference type="GO" id="GO:0010928">
    <property type="term" value="P:regulation of auxin mediated signaling pathway"/>
    <property type="evidence" value="ECO:0007669"/>
    <property type="project" value="UniProtKB-ARBA"/>
</dbReference>
<keyword evidence="3" id="KW-0963">Cytoplasm</keyword>
<dbReference type="FunFam" id="3.10.20.90:FF:000058">
    <property type="entry name" value="Octicosapeptide/phox/Bem1p domain kinase superfamily protein"/>
    <property type="match status" value="1"/>
</dbReference>
<organism evidence="20 21">
    <name type="scientific">Cannabis sativa</name>
    <name type="common">Hemp</name>
    <name type="synonym">Marijuana</name>
    <dbReference type="NCBI Taxonomy" id="3483"/>
    <lineage>
        <taxon>Eukaryota</taxon>
        <taxon>Viridiplantae</taxon>
        <taxon>Streptophyta</taxon>
        <taxon>Embryophyta</taxon>
        <taxon>Tracheophyta</taxon>
        <taxon>Spermatophyta</taxon>
        <taxon>Magnoliopsida</taxon>
        <taxon>eudicotyledons</taxon>
        <taxon>Gunneridae</taxon>
        <taxon>Pentapetalae</taxon>
        <taxon>rosids</taxon>
        <taxon>fabids</taxon>
        <taxon>Rosales</taxon>
        <taxon>Cannabaceae</taxon>
        <taxon>Cannabis</taxon>
    </lineage>
</organism>
<comment type="subcellular location">
    <subcellularLocation>
        <location evidence="1">Cytoplasm</location>
    </subcellularLocation>
</comment>
<evidence type="ECO:0000256" key="3">
    <source>
        <dbReference type="ARBA" id="ARBA00022490"/>
    </source>
</evidence>
<feature type="active site" evidence="15">
    <location>
        <position position="323"/>
    </location>
</feature>
<dbReference type="Gene3D" id="3.30.200.20">
    <property type="entry name" value="Phosphorylase Kinase, domain 1"/>
    <property type="match status" value="1"/>
</dbReference>
<feature type="region of interest" description="Disordered" evidence="17">
    <location>
        <begin position="938"/>
        <end position="1037"/>
    </location>
</feature>
<dbReference type="PANTHER" id="PTHR23257">
    <property type="entry name" value="SERINE-THREONINE PROTEIN KINASE"/>
    <property type="match status" value="1"/>
</dbReference>
<evidence type="ECO:0000313" key="20">
    <source>
        <dbReference type="EnsemblPlants" id="cds.evm.model.03.12"/>
    </source>
</evidence>
<keyword evidence="4" id="KW-0723">Serine/threonine-protein kinase</keyword>
<keyword evidence="21" id="KW-1185">Reference proteome</keyword>
<feature type="region of interest" description="Disordered" evidence="17">
    <location>
        <begin position="1174"/>
        <end position="1218"/>
    </location>
</feature>
<feature type="compositionally biased region" description="Low complexity" evidence="17">
    <location>
        <begin position="643"/>
        <end position="656"/>
    </location>
</feature>
<keyword evidence="12 16" id="KW-0067">ATP-binding</keyword>
<dbReference type="PROSITE" id="PS50011">
    <property type="entry name" value="PROTEIN_KINASE_DOM"/>
    <property type="match status" value="1"/>
</dbReference>
<dbReference type="InterPro" id="IPR000719">
    <property type="entry name" value="Prot_kinase_dom"/>
</dbReference>
<dbReference type="FunFam" id="3.30.200.20:FF:000081">
    <property type="entry name" value="Octicosapeptide/phox/Bem1p domain kinase superfamily protein"/>
    <property type="match status" value="1"/>
</dbReference>
<reference evidence="20" key="2">
    <citation type="submission" date="2021-03" db="UniProtKB">
        <authorList>
            <consortium name="EnsemblPlants"/>
        </authorList>
    </citation>
    <scope>IDENTIFICATION</scope>
</reference>
<dbReference type="PROSITE" id="PS00108">
    <property type="entry name" value="PROTEIN_KINASE_ST"/>
    <property type="match status" value="1"/>
</dbReference>
<dbReference type="Pfam" id="PF00564">
    <property type="entry name" value="PB1"/>
    <property type="match status" value="1"/>
</dbReference>
<dbReference type="GO" id="GO:0004674">
    <property type="term" value="F:protein serine/threonine kinase activity"/>
    <property type="evidence" value="ECO:0007669"/>
    <property type="project" value="UniProtKB-KW"/>
</dbReference>
<evidence type="ECO:0000256" key="9">
    <source>
        <dbReference type="ARBA" id="ARBA00022750"/>
    </source>
</evidence>
<reference evidence="20" key="1">
    <citation type="submission" date="2018-11" db="EMBL/GenBank/DDBJ databases">
        <authorList>
            <person name="Grassa J C."/>
        </authorList>
    </citation>
    <scope>NUCLEOTIDE SEQUENCE [LARGE SCALE GENOMIC DNA]</scope>
</reference>
<dbReference type="InterPro" id="IPR033121">
    <property type="entry name" value="PEPTIDASE_A1"/>
</dbReference>
<evidence type="ECO:0000256" key="12">
    <source>
        <dbReference type="ARBA" id="ARBA00022840"/>
    </source>
</evidence>
<evidence type="ECO:0000256" key="13">
    <source>
        <dbReference type="ARBA" id="ARBA00023180"/>
    </source>
</evidence>
<dbReference type="GO" id="GO:0009734">
    <property type="term" value="P:auxin-activated signaling pathway"/>
    <property type="evidence" value="ECO:0007669"/>
    <property type="project" value="UniProtKB-KW"/>
</dbReference>
<dbReference type="InterPro" id="IPR021109">
    <property type="entry name" value="Peptidase_aspartic_dom_sf"/>
</dbReference>
<dbReference type="InterPro" id="IPR032799">
    <property type="entry name" value="TAXi_C"/>
</dbReference>
<feature type="domain" description="Protein kinase" evidence="18">
    <location>
        <begin position="1423"/>
        <end position="1692"/>
    </location>
</feature>
<evidence type="ECO:0000256" key="1">
    <source>
        <dbReference type="ARBA" id="ARBA00004496"/>
    </source>
</evidence>
<feature type="compositionally biased region" description="Polar residues" evidence="17">
    <location>
        <begin position="1182"/>
        <end position="1210"/>
    </location>
</feature>
<sequence>MAEATRARILIAATLFQAAAVLYGFPVTMNLERAFPTNHRVELSQLRARDRLRHGRLLQSTGESFVDFPVAGTFNPYLVGLYFTRVKLGSPSQEFYVQIDTGSDVLWVNCNSCKGCPKSTSLKIELNSFDVGSSNTASMVSCSDQICKLGLQSGDSACSGQSDFDQCIYSFQYGDGSGTSGYYVQDLLYMDTVPADYDDPTNTNSSANIVFGCSTSATGDLTSKNAAVDGIFGFGQQQMSAISQLSSQGIAPNVFSHCFKGDNSGGGILVLGEIVEPNMVYTPLVPSQPHYNLNLQNISVNDKVLHIDPEEFTTSTNRGTIIDSGTTLAYLAQNIYDPFVNAITNAVNSEQVTLVTSQGNQCYIITSSITTDIFPQVIFNFAGNASMVLGPKDYLLEQNSIDGAELWCIGFQKNQGQDTTILGDLVLKDKLVVYDLANQRIGWTDYNCYNCRWKFGLFRWFVHGVLFFLLFLINFRETDIVSKNVIMDQSRTNKQYQYNSIEPGNESYQSSSQSFMPETHGSIRGSMRVPTPNTEVKPGLNYSLQTGEEFALEFIRDRVNQWKPLLPNTVGDVSGYMELKGMLGISHTGSESGSDISMLNATEKGSTQYDRKNSSAHEDRSIYASTQSVQRMSSGYESNRGVSHGYASSGASDSSSSKMKVLCSFGGKVLPRPSDGKLRYVGGETRIVRIRKDISWQELTQKIFSIYNQTSIIKYQLPGEDLDALVSVSCDEDLQNMMEECSDLGSREGSQKLRIFLFSMNDLEDAQFGINSMDGDSEVQYVVAVNGMDLSSRKSSSMHGFTSSSTNNLGALERRSVEKEKNMAAVVGPAGVSNVGLNNNFVSSSIIQSSEPVIPPVSSNAYENNPHFYHGEMMHHGENMINPLYNSQVASSYAPFVEVPASMPFYGMMGGQQGYSTGQLLGGSTVDNLEVPVTHANVKSDVSMQQQNSNSEYIPKEDASHTVTSLEEGQRSLSSKNVGRCQEPNNISPMIDSGNLPPVPKFNEDDHQSHGYVRSDSSVSDQTYHEPPALPQRVFYSEKIPREQLGLLSRLSKSDDSYGSQFVMPQQQSDTTTQQNSITNDSENSQKDGKLPPQAEVSFLTSTPLPVDTHTVDDGLTQLEQYKEFADSVCQMNAELLQNVDGESTKQAIPNNVEDVNEDNIVKSDQEAVSLRNEQKKLVTDETPQQATSAYPDGNQTPSVEQHVDPSNNHPGHDFHVATENFPSSTEVQGDILIDIEDRFPRDLLSDIFSKAILSKDSPGVDLMHNDGPGVSLNMENHEPKRWSYFQKLAQEGFDQKDFSLMDQDLHFASALRKDEGEPPMVVSAEGISPHRVAPQPKFGEINHNELSGPTEGDSSLHPNYEHSQAKDTESMQFDRMMENLRVQESGYEDGNFQSRTSGLPPLDPSLGDLDISTLQAIKDEDLEELRELGSGTFGTVYHGKWRGTDVAIKRIKKSCFTGRSSEQERLTVEFWREADILSKLHHPNVVAFYGVVQDGPGATLATVTEFMVDGSLRHVLLRKDRYLDRRKRLIIAMDAAFGMEYLHSKNIVHFDLKCDNLLVNLKDPLRPICKVGDFGLSKIKRNTLVSGGVRGTLPWMAPELLNGSSNKVSEKVDVFSFGIVLWEILTSEEPYANMHYGAIIGGIVNNTLRPTIPSYCDAEWRTLMEECWAPNPMVRPSFTEIACRLREMSTAAASQAKAQAQKPLNKRAD</sequence>
<evidence type="ECO:0000256" key="4">
    <source>
        <dbReference type="ARBA" id="ARBA00022527"/>
    </source>
</evidence>
<dbReference type="InterPro" id="IPR011009">
    <property type="entry name" value="Kinase-like_dom_sf"/>
</dbReference>
<dbReference type="InterPro" id="IPR001245">
    <property type="entry name" value="Ser-Thr/Tyr_kinase_cat_dom"/>
</dbReference>
<evidence type="ECO:0000256" key="16">
    <source>
        <dbReference type="PROSITE-ProRule" id="PRU10141"/>
    </source>
</evidence>
<comment type="similarity">
    <text evidence="2">Belongs to the peptidase A1 family.</text>
</comment>
<feature type="compositionally biased region" description="Basic and acidic residues" evidence="17">
    <location>
        <begin position="1360"/>
        <end position="1370"/>
    </location>
</feature>
<dbReference type="CDD" id="cd13999">
    <property type="entry name" value="STKc_MAP3K-like"/>
    <property type="match status" value="1"/>
</dbReference>
<feature type="domain" description="Peptidase A1" evidence="19">
    <location>
        <begin position="82"/>
        <end position="444"/>
    </location>
</feature>
<dbReference type="CDD" id="cd05476">
    <property type="entry name" value="pepsin_A_like_plant"/>
    <property type="match status" value="1"/>
</dbReference>
<evidence type="ECO:0000256" key="14">
    <source>
        <dbReference type="ARBA" id="ARBA00023294"/>
    </source>
</evidence>
<evidence type="ECO:0000256" key="15">
    <source>
        <dbReference type="PIRSR" id="PIRSR601461-1"/>
    </source>
</evidence>
<feature type="compositionally biased region" description="Basic and acidic residues" evidence="17">
    <location>
        <begin position="609"/>
        <end position="621"/>
    </location>
</feature>
<dbReference type="Gramene" id="evm.model.03.12">
    <property type="protein sequence ID" value="cds.evm.model.03.12"/>
    <property type="gene ID" value="evm.TU.03.12"/>
</dbReference>
<dbReference type="FunFam" id="2.40.70.10:FF:000018">
    <property type="entry name" value="Aspartic proteinase-like protein 2"/>
    <property type="match status" value="1"/>
</dbReference>
<dbReference type="InterPro" id="IPR000270">
    <property type="entry name" value="PB1_dom"/>
</dbReference>
<feature type="region of interest" description="Disordered" evidence="17">
    <location>
        <begin position="1054"/>
        <end position="1092"/>
    </location>
</feature>
<dbReference type="GO" id="GO:0005737">
    <property type="term" value="C:cytoplasm"/>
    <property type="evidence" value="ECO:0007669"/>
    <property type="project" value="UniProtKB-SubCell"/>
</dbReference>
<accession>A0A803P4D0</accession>
<dbReference type="PANTHER" id="PTHR23257:SF957">
    <property type="entry name" value="F3O9.7 PROTEIN-RELATED"/>
    <property type="match status" value="1"/>
</dbReference>
<dbReference type="Pfam" id="PF07714">
    <property type="entry name" value="PK_Tyr_Ser-Thr"/>
    <property type="match status" value="1"/>
</dbReference>
<dbReference type="GO" id="GO:0004190">
    <property type="term" value="F:aspartic-type endopeptidase activity"/>
    <property type="evidence" value="ECO:0007669"/>
    <property type="project" value="UniProtKB-KW"/>
</dbReference>
<evidence type="ECO:0000256" key="11">
    <source>
        <dbReference type="ARBA" id="ARBA00022801"/>
    </source>
</evidence>
<dbReference type="GO" id="GO:0005524">
    <property type="term" value="F:ATP binding"/>
    <property type="evidence" value="ECO:0007669"/>
    <property type="project" value="UniProtKB-UniRule"/>
</dbReference>
<dbReference type="EMBL" id="UZAU01000245">
    <property type="status" value="NOT_ANNOTATED_CDS"/>
    <property type="molecule type" value="Genomic_DNA"/>
</dbReference>
<evidence type="ECO:0000256" key="5">
    <source>
        <dbReference type="ARBA" id="ARBA00022553"/>
    </source>
</evidence>
<evidence type="ECO:0000256" key="7">
    <source>
        <dbReference type="ARBA" id="ARBA00022679"/>
    </source>
</evidence>
<dbReference type="Pfam" id="PF14541">
    <property type="entry name" value="TAXi_C"/>
    <property type="match status" value="1"/>
</dbReference>
<dbReference type="PRINTS" id="PR00109">
    <property type="entry name" value="TYRKINASE"/>
</dbReference>
<keyword evidence="8 16" id="KW-0547">Nucleotide-binding</keyword>
<dbReference type="Gene3D" id="1.10.510.10">
    <property type="entry name" value="Transferase(Phosphotransferase) domain 1"/>
    <property type="match status" value="1"/>
</dbReference>
<protein>
    <recommendedName>
        <fullName evidence="22">Protein kinase domain-containing protein</fullName>
    </recommendedName>
</protein>
<keyword evidence="5" id="KW-0597">Phosphoprotein</keyword>
<feature type="compositionally biased region" description="Polar residues" evidence="17">
    <location>
        <begin position="940"/>
        <end position="952"/>
    </location>
</feature>
<evidence type="ECO:0000256" key="2">
    <source>
        <dbReference type="ARBA" id="ARBA00007447"/>
    </source>
</evidence>
<keyword evidence="11" id="KW-0378">Hydrolase</keyword>
<keyword evidence="7" id="KW-0808">Transferase</keyword>
<dbReference type="PROSITE" id="PS00107">
    <property type="entry name" value="PROTEIN_KINASE_ATP"/>
    <property type="match status" value="1"/>
</dbReference>
<dbReference type="SUPFAM" id="SSF50630">
    <property type="entry name" value="Acid proteases"/>
    <property type="match status" value="1"/>
</dbReference>
<evidence type="ECO:0000256" key="6">
    <source>
        <dbReference type="ARBA" id="ARBA00022670"/>
    </source>
</evidence>
<evidence type="ECO:0000256" key="10">
    <source>
        <dbReference type="ARBA" id="ARBA00022777"/>
    </source>
</evidence>
<dbReference type="Pfam" id="PF14543">
    <property type="entry name" value="TAXi_N"/>
    <property type="match status" value="1"/>
</dbReference>